<organism evidence="6 7">
    <name type="scientific">Chiloscyllium punctatum</name>
    <name type="common">Brownbanded bambooshark</name>
    <name type="synonym">Hemiscyllium punctatum</name>
    <dbReference type="NCBI Taxonomy" id="137246"/>
    <lineage>
        <taxon>Eukaryota</taxon>
        <taxon>Metazoa</taxon>
        <taxon>Chordata</taxon>
        <taxon>Craniata</taxon>
        <taxon>Vertebrata</taxon>
        <taxon>Chondrichthyes</taxon>
        <taxon>Elasmobranchii</taxon>
        <taxon>Galeomorphii</taxon>
        <taxon>Galeoidea</taxon>
        <taxon>Orectolobiformes</taxon>
        <taxon>Hemiscylliidae</taxon>
        <taxon>Chiloscyllium</taxon>
    </lineage>
</organism>
<dbReference type="AlphaFoldDB" id="A0A401T515"/>
<protein>
    <recommendedName>
        <fullName evidence="5">MYND-type domain-containing protein</fullName>
    </recommendedName>
</protein>
<evidence type="ECO:0000313" key="6">
    <source>
        <dbReference type="EMBL" id="GCC37725.1"/>
    </source>
</evidence>
<dbReference type="PROSITE" id="PS01360">
    <property type="entry name" value="ZF_MYND_1"/>
    <property type="match status" value="1"/>
</dbReference>
<evidence type="ECO:0000256" key="2">
    <source>
        <dbReference type="ARBA" id="ARBA00022771"/>
    </source>
</evidence>
<dbReference type="GO" id="GO:0008270">
    <property type="term" value="F:zinc ion binding"/>
    <property type="evidence" value="ECO:0007669"/>
    <property type="project" value="UniProtKB-KW"/>
</dbReference>
<dbReference type="InterPro" id="IPR002893">
    <property type="entry name" value="Znf_MYND"/>
</dbReference>
<evidence type="ECO:0000256" key="4">
    <source>
        <dbReference type="PROSITE-ProRule" id="PRU00134"/>
    </source>
</evidence>
<keyword evidence="2 4" id="KW-0863">Zinc-finger</keyword>
<dbReference type="PANTHER" id="PTHR12298:SF4">
    <property type="entry name" value="PROGRAMMED CELL DEATH PROTEIN 2"/>
    <property type="match status" value="1"/>
</dbReference>
<dbReference type="Pfam" id="PF01753">
    <property type="entry name" value="zf-MYND"/>
    <property type="match status" value="1"/>
</dbReference>
<dbReference type="PROSITE" id="PS50865">
    <property type="entry name" value="ZF_MYND_2"/>
    <property type="match status" value="1"/>
</dbReference>
<sequence>LEALGLPMASDGEASAPVELGFVEPAPAARLLSSQFPSKVGGRPAWLSLQLPEPERLRCGGCARPMIFLLQVYAPRGRAFHRTLLVFCCAHSPCPRRRFAVFRSQLGRVNEFYSPEPEPEPQEPPPPRPGLRLCRVCGASGPKSCSRCRWAHYCGKEHQSLDWKAGHREACGQALGKAGSLSSLNILFPEFELVMELEDSEDQERENVTCGEPLVAADHDCVTEGLAQEELEAMAKHESKEDRIFAKFKRRIALAPDQVLRYCRGGSPLWVSEENVPSDVDIPSCACGAKREFEFQVMPQLLNHLKMDSFGESLDWGTLVVYTCEQNCDHGNEYSAEFIWKQDFSVDHL</sequence>
<feature type="non-terminal residue" evidence="6">
    <location>
        <position position="1"/>
    </location>
</feature>
<evidence type="ECO:0000256" key="3">
    <source>
        <dbReference type="ARBA" id="ARBA00022833"/>
    </source>
</evidence>
<evidence type="ECO:0000313" key="7">
    <source>
        <dbReference type="Proteomes" id="UP000287033"/>
    </source>
</evidence>
<comment type="caution">
    <text evidence="6">The sequence shown here is derived from an EMBL/GenBank/DDBJ whole genome shotgun (WGS) entry which is preliminary data.</text>
</comment>
<feature type="domain" description="MYND-type" evidence="5">
    <location>
        <begin position="134"/>
        <end position="171"/>
    </location>
</feature>
<dbReference type="STRING" id="137246.A0A401T515"/>
<dbReference type="EMBL" id="BEZZ01001047">
    <property type="protein sequence ID" value="GCC37725.1"/>
    <property type="molecule type" value="Genomic_DNA"/>
</dbReference>
<evidence type="ECO:0000256" key="1">
    <source>
        <dbReference type="ARBA" id="ARBA00022723"/>
    </source>
</evidence>
<dbReference type="SUPFAM" id="SSF144232">
    <property type="entry name" value="HIT/MYND zinc finger-like"/>
    <property type="match status" value="1"/>
</dbReference>
<keyword evidence="1" id="KW-0479">Metal-binding</keyword>
<evidence type="ECO:0000259" key="5">
    <source>
        <dbReference type="PROSITE" id="PS50865"/>
    </source>
</evidence>
<gene>
    <name evidence="6" type="ORF">chiPu_0016231</name>
</gene>
<name>A0A401T515_CHIPU</name>
<dbReference type="Pfam" id="PF04194">
    <property type="entry name" value="PDCD2_C"/>
    <property type="match status" value="1"/>
</dbReference>
<accession>A0A401T515</accession>
<dbReference type="Proteomes" id="UP000287033">
    <property type="component" value="Unassembled WGS sequence"/>
</dbReference>
<dbReference type="GO" id="GO:0005737">
    <property type="term" value="C:cytoplasm"/>
    <property type="evidence" value="ECO:0007669"/>
    <property type="project" value="InterPro"/>
</dbReference>
<keyword evidence="3" id="KW-0862">Zinc</keyword>
<keyword evidence="7" id="KW-1185">Reference proteome</keyword>
<dbReference type="InterPro" id="IPR007320">
    <property type="entry name" value="PDCD2_C"/>
</dbReference>
<dbReference type="OMA" id="HQVIRYS"/>
<dbReference type="GO" id="GO:0005634">
    <property type="term" value="C:nucleus"/>
    <property type="evidence" value="ECO:0007669"/>
    <property type="project" value="TreeGrafter"/>
</dbReference>
<reference evidence="6 7" key="1">
    <citation type="journal article" date="2018" name="Nat. Ecol. Evol.">
        <title>Shark genomes provide insights into elasmobranch evolution and the origin of vertebrates.</title>
        <authorList>
            <person name="Hara Y"/>
            <person name="Yamaguchi K"/>
            <person name="Onimaru K"/>
            <person name="Kadota M"/>
            <person name="Koyanagi M"/>
            <person name="Keeley SD"/>
            <person name="Tatsumi K"/>
            <person name="Tanaka K"/>
            <person name="Motone F"/>
            <person name="Kageyama Y"/>
            <person name="Nozu R"/>
            <person name="Adachi N"/>
            <person name="Nishimura O"/>
            <person name="Nakagawa R"/>
            <person name="Tanegashima C"/>
            <person name="Kiyatake I"/>
            <person name="Matsumoto R"/>
            <person name="Murakumo K"/>
            <person name="Nishida K"/>
            <person name="Terakita A"/>
            <person name="Kuratani S"/>
            <person name="Sato K"/>
            <person name="Hyodo S Kuraku.S."/>
        </authorList>
    </citation>
    <scope>NUCLEOTIDE SEQUENCE [LARGE SCALE GENOMIC DNA]</scope>
</reference>
<dbReference type="PANTHER" id="PTHR12298">
    <property type="entry name" value="PCDC2 PROGRAMMED CELL DEATH PROTEIN 2 -RELATED"/>
    <property type="match status" value="1"/>
</dbReference>
<dbReference type="OrthoDB" id="443682at2759"/>
<proteinExistence type="predicted"/>
<dbReference type="Gene3D" id="6.10.140.2220">
    <property type="match status" value="1"/>
</dbReference>